<dbReference type="EMBL" id="CP046883">
    <property type="protein sequence ID" value="QNH95617.1"/>
    <property type="molecule type" value="Genomic_DNA"/>
</dbReference>
<feature type="compositionally biased region" description="Basic and acidic residues" evidence="1">
    <location>
        <begin position="378"/>
        <end position="410"/>
    </location>
</feature>
<sequence>MQELKLVVAESDTSSLVLRGVGSHTDYFLPVTTELCALLEHATPVPDTDPSPDTDTAASATENSLDSGSSSQQELPSDNLTGVSAESDSSVASPSSENNATPAIHGTSAEGNSPSITDNGTTDGTTSDGTTAAETFGAARADLTVASSVNTEAQSQSSTAVPSAVSTGTEANGVEKKRRHRIKINMTPRTIQDRVRHGASVAELAKEADTDESRIEPYAWPILQERARIAELAHAAHPVSGEGPNKNTLWEVLATALAARGATLSDAQWDAHQDDSRRWIITVTWHKEAAGQTSTHSAEFLFEKCTPSPDLVHPHNSVASDLIDPRYGRPIRRMAAVTPLLGGPITSAYDEDDYSEYDHYDDHGNPIAHHPTARNTHARKDSHDGTDALPRKTSQQRDRKEAPHLLRNRDNSSSPSGDAESTDNGNFLLHPGAEDSKPKRKRKAVTPHWEDVLLGVRTNPRKKK</sequence>
<dbReference type="RefSeq" id="WP_185769400.1">
    <property type="nucleotide sequence ID" value="NZ_CP046883.1"/>
</dbReference>
<gene>
    <name evidence="2" type="ORF">GP473_02005</name>
</gene>
<dbReference type="NCBIfam" id="NF040712">
    <property type="entry name" value="SepH"/>
    <property type="match status" value="1"/>
</dbReference>
<proteinExistence type="predicted"/>
<dbReference type="InterPro" id="IPR047682">
    <property type="entry name" value="SepH-like"/>
</dbReference>
<feature type="compositionally biased region" description="Polar residues" evidence="1">
    <location>
        <begin position="62"/>
        <end position="82"/>
    </location>
</feature>
<feature type="compositionally biased region" description="Low complexity" evidence="1">
    <location>
        <begin position="117"/>
        <end position="131"/>
    </location>
</feature>
<evidence type="ECO:0000256" key="1">
    <source>
        <dbReference type="SAM" id="MobiDB-lite"/>
    </source>
</evidence>
<keyword evidence="3" id="KW-1185">Reference proteome</keyword>
<feature type="compositionally biased region" description="Low complexity" evidence="1">
    <location>
        <begin position="83"/>
        <end position="97"/>
    </location>
</feature>
<protein>
    <submittedName>
        <fullName evidence="2">DUF3071 domain-containing protein</fullName>
    </submittedName>
</protein>
<evidence type="ECO:0000313" key="3">
    <source>
        <dbReference type="Proteomes" id="UP000515275"/>
    </source>
</evidence>
<reference evidence="2 3" key="1">
    <citation type="submission" date="2019-12" db="EMBL/GenBank/DDBJ databases">
        <title>Corynebacterium sp. nov., isolated from feces of the Anser Albifrons in China.</title>
        <authorList>
            <person name="Liu Q."/>
        </authorList>
    </citation>
    <scope>NUCLEOTIDE SEQUENCE [LARGE SCALE GENOMIC DNA]</scope>
    <source>
        <strain evidence="2 3">23H37-10</strain>
    </source>
</reference>
<accession>A0A7G7YM97</accession>
<dbReference type="KEGG" id="cans:GP473_02005"/>
<dbReference type="AlphaFoldDB" id="A0A7G7YM97"/>
<feature type="compositionally biased region" description="Polar residues" evidence="1">
    <location>
        <begin position="149"/>
        <end position="170"/>
    </location>
</feature>
<dbReference type="Pfam" id="PF11268">
    <property type="entry name" value="DUF3071"/>
    <property type="match status" value="1"/>
</dbReference>
<dbReference type="InterPro" id="IPR021421">
    <property type="entry name" value="DUF3071"/>
</dbReference>
<evidence type="ECO:0000313" key="2">
    <source>
        <dbReference type="EMBL" id="QNH95617.1"/>
    </source>
</evidence>
<dbReference type="Proteomes" id="UP000515275">
    <property type="component" value="Chromosome"/>
</dbReference>
<feature type="region of interest" description="Disordered" evidence="1">
    <location>
        <begin position="149"/>
        <end position="178"/>
    </location>
</feature>
<name>A0A7G7YM97_9CORY</name>
<organism evidence="2 3">
    <name type="scientific">Corynebacterium anserum</name>
    <dbReference type="NCBI Taxonomy" id="2684406"/>
    <lineage>
        <taxon>Bacteria</taxon>
        <taxon>Bacillati</taxon>
        <taxon>Actinomycetota</taxon>
        <taxon>Actinomycetes</taxon>
        <taxon>Mycobacteriales</taxon>
        <taxon>Corynebacteriaceae</taxon>
        <taxon>Corynebacterium</taxon>
    </lineage>
</organism>
<feature type="region of interest" description="Disordered" evidence="1">
    <location>
        <begin position="43"/>
        <end position="131"/>
    </location>
</feature>
<feature type="region of interest" description="Disordered" evidence="1">
    <location>
        <begin position="356"/>
        <end position="464"/>
    </location>
</feature>
<feature type="compositionally biased region" description="Low complexity" evidence="1">
    <location>
        <begin position="43"/>
        <end position="61"/>
    </location>
</feature>